<dbReference type="PANTHER" id="PTHR11699">
    <property type="entry name" value="ALDEHYDE DEHYDROGENASE-RELATED"/>
    <property type="match status" value="1"/>
</dbReference>
<evidence type="ECO:0000256" key="3">
    <source>
        <dbReference type="ARBA" id="ARBA00024226"/>
    </source>
</evidence>
<accession>A0ABR1NNB6</accession>
<organism evidence="8 9">
    <name type="scientific">Diaporthe eres</name>
    <name type="common">Phomopsis oblonga</name>
    <dbReference type="NCBI Taxonomy" id="83184"/>
    <lineage>
        <taxon>Eukaryota</taxon>
        <taxon>Fungi</taxon>
        <taxon>Dikarya</taxon>
        <taxon>Ascomycota</taxon>
        <taxon>Pezizomycotina</taxon>
        <taxon>Sordariomycetes</taxon>
        <taxon>Sordariomycetidae</taxon>
        <taxon>Diaporthales</taxon>
        <taxon>Diaporthaceae</taxon>
        <taxon>Diaporthe</taxon>
        <taxon>Diaporthe eres species complex</taxon>
    </lineage>
</organism>
<evidence type="ECO:0000313" key="8">
    <source>
        <dbReference type="EMBL" id="KAK7708378.1"/>
    </source>
</evidence>
<reference evidence="8 9" key="1">
    <citation type="submission" date="2024-02" db="EMBL/GenBank/DDBJ databases">
        <title>De novo assembly and annotation of 12 fungi associated with fruit tree decline syndrome in Ontario, Canada.</title>
        <authorList>
            <person name="Sulman M."/>
            <person name="Ellouze W."/>
            <person name="Ilyukhin E."/>
        </authorList>
    </citation>
    <scope>NUCLEOTIDE SEQUENCE [LARGE SCALE GENOMIC DNA]</scope>
    <source>
        <strain evidence="8 9">M169</strain>
    </source>
</reference>
<dbReference type="SUPFAM" id="SSF53720">
    <property type="entry name" value="ALDH-like"/>
    <property type="match status" value="1"/>
</dbReference>
<keyword evidence="9" id="KW-1185">Reference proteome</keyword>
<evidence type="ECO:0000256" key="1">
    <source>
        <dbReference type="ARBA" id="ARBA00009986"/>
    </source>
</evidence>
<protein>
    <recommendedName>
        <fullName evidence="3">aldehyde dehydrogenase (NAD(+))</fullName>
        <ecNumber evidence="3">1.2.1.3</ecNumber>
    </recommendedName>
</protein>
<keyword evidence="2 6" id="KW-0560">Oxidoreductase</keyword>
<proteinExistence type="inferred from homology"/>
<dbReference type="InterPro" id="IPR015590">
    <property type="entry name" value="Aldehyde_DH_dom"/>
</dbReference>
<evidence type="ECO:0000256" key="5">
    <source>
        <dbReference type="PROSITE-ProRule" id="PRU10007"/>
    </source>
</evidence>
<evidence type="ECO:0000256" key="2">
    <source>
        <dbReference type="ARBA" id="ARBA00023002"/>
    </source>
</evidence>
<dbReference type="Gene3D" id="3.40.309.10">
    <property type="entry name" value="Aldehyde Dehydrogenase, Chain A, domain 2"/>
    <property type="match status" value="1"/>
</dbReference>
<evidence type="ECO:0000256" key="4">
    <source>
        <dbReference type="ARBA" id="ARBA00049194"/>
    </source>
</evidence>
<dbReference type="Proteomes" id="UP001430848">
    <property type="component" value="Unassembled WGS sequence"/>
</dbReference>
<dbReference type="EMBL" id="JAKNSF020000184">
    <property type="protein sequence ID" value="KAK7708378.1"/>
    <property type="molecule type" value="Genomic_DNA"/>
</dbReference>
<evidence type="ECO:0000256" key="6">
    <source>
        <dbReference type="RuleBase" id="RU003345"/>
    </source>
</evidence>
<dbReference type="InterPro" id="IPR029510">
    <property type="entry name" value="Ald_DH_CS_GLU"/>
</dbReference>
<feature type="domain" description="Aldehyde dehydrogenase" evidence="7">
    <location>
        <begin position="31"/>
        <end position="490"/>
    </location>
</feature>
<dbReference type="PROSITE" id="PS00687">
    <property type="entry name" value="ALDEHYDE_DEHYDR_GLU"/>
    <property type="match status" value="1"/>
</dbReference>
<comment type="caution">
    <text evidence="8">The sequence shown here is derived from an EMBL/GenBank/DDBJ whole genome shotgun (WGS) entry which is preliminary data.</text>
</comment>
<evidence type="ECO:0000313" key="9">
    <source>
        <dbReference type="Proteomes" id="UP001430848"/>
    </source>
</evidence>
<name>A0ABR1NNB6_DIAER</name>
<comment type="similarity">
    <text evidence="1 6">Belongs to the aldehyde dehydrogenase family.</text>
</comment>
<dbReference type="InterPro" id="IPR016161">
    <property type="entry name" value="Ald_DH/histidinol_DH"/>
</dbReference>
<dbReference type="Pfam" id="PF00171">
    <property type="entry name" value="Aldedh"/>
    <property type="match status" value="1"/>
</dbReference>
<feature type="active site" evidence="5">
    <location>
        <position position="264"/>
    </location>
</feature>
<dbReference type="InterPro" id="IPR016163">
    <property type="entry name" value="Ald_DH_C"/>
</dbReference>
<gene>
    <name evidence="8" type="ORF">SLS63_013493</name>
</gene>
<comment type="catalytic activity">
    <reaction evidence="4">
        <text>an aldehyde + NAD(+) + H2O = a carboxylate + NADH + 2 H(+)</text>
        <dbReference type="Rhea" id="RHEA:16185"/>
        <dbReference type="ChEBI" id="CHEBI:15377"/>
        <dbReference type="ChEBI" id="CHEBI:15378"/>
        <dbReference type="ChEBI" id="CHEBI:17478"/>
        <dbReference type="ChEBI" id="CHEBI:29067"/>
        <dbReference type="ChEBI" id="CHEBI:57540"/>
        <dbReference type="ChEBI" id="CHEBI:57945"/>
        <dbReference type="EC" id="1.2.1.3"/>
    </reaction>
</comment>
<evidence type="ECO:0000259" key="7">
    <source>
        <dbReference type="Pfam" id="PF00171"/>
    </source>
</evidence>
<dbReference type="InterPro" id="IPR016162">
    <property type="entry name" value="Ald_DH_N"/>
</dbReference>
<dbReference type="EC" id="1.2.1.3" evidence="3"/>
<sequence>MAADGHKTNGAIPFHPRMLINGEVGRDQLVEASGKKTFTLHNPATTEKLADVPEATEDDANAAVAAAKAAFPSWSETAPAKRGSYLHKLASLIRSHNEELAVLEAQSMGKPVTGYFDAYAAAGKFDHYAASWEQIKGESSLNTPGHISMTFRQPYGVVAAIIPWNVPLLFFASKAAPALITGNTVVVKTSEKAPLAAAKVAELIKEAGFPPGVFNVISGHGNPSGAVLSSHMDVRALTFTGSARTGRLIQEAAAKSNLKKVILELGGKSPALIFEDANLDKAVADTSHSIQSNSGQICMANSRVYVQNSIAPKFVEAFQKKFSQITAGDPTKKETNHGPQADGFQYNNVLKYIEEGKSAGGSLALGGKGKLDSMGGYFIEPTVFLDTPENSKFMKEEIFGPVVNISTFETEEEAVKIANDTEFGLYASVFTKDIDRALRVAKALESGYVGINCTSPKIAADMPFGGYKSSGQGREGGTNSLDNFLEVKTVLIDLGSRL</sequence>
<dbReference type="Gene3D" id="3.40.605.10">
    <property type="entry name" value="Aldehyde Dehydrogenase, Chain A, domain 1"/>
    <property type="match status" value="1"/>
</dbReference>